<comment type="caution">
    <text evidence="5">The sequence shown here is derived from an EMBL/GenBank/DDBJ whole genome shotgun (WGS) entry which is preliminary data.</text>
</comment>
<organism evidence="5 6">
    <name type="scientific">Loigolactobacillus coryniformis subsp. coryniformis KCTC 3167 = DSM 20001</name>
    <dbReference type="NCBI Taxonomy" id="913848"/>
    <lineage>
        <taxon>Bacteria</taxon>
        <taxon>Bacillati</taxon>
        <taxon>Bacillota</taxon>
        <taxon>Bacilli</taxon>
        <taxon>Lactobacillales</taxon>
        <taxon>Lactobacillaceae</taxon>
        <taxon>Loigolactobacillus</taxon>
    </lineage>
</organism>
<proteinExistence type="predicted"/>
<dbReference type="InterPro" id="IPR003439">
    <property type="entry name" value="ABC_transporter-like_ATP-bd"/>
</dbReference>
<dbReference type="GeneID" id="65915897"/>
<evidence type="ECO:0000256" key="2">
    <source>
        <dbReference type="ARBA" id="ARBA00022741"/>
    </source>
</evidence>
<evidence type="ECO:0000256" key="3">
    <source>
        <dbReference type="ARBA" id="ARBA00022840"/>
    </source>
</evidence>
<evidence type="ECO:0000256" key="1">
    <source>
        <dbReference type="ARBA" id="ARBA00022448"/>
    </source>
</evidence>
<keyword evidence="3 5" id="KW-0067">ATP-binding</keyword>
<dbReference type="SMART" id="SM00382">
    <property type="entry name" value="AAA"/>
    <property type="match status" value="1"/>
</dbReference>
<dbReference type="GO" id="GO:0005524">
    <property type="term" value="F:ATP binding"/>
    <property type="evidence" value="ECO:0007669"/>
    <property type="project" value="UniProtKB-KW"/>
</dbReference>
<name>A0A0R1FBL8_9LACO</name>
<gene>
    <name evidence="5" type="ORF">FD22_GL001134</name>
</gene>
<dbReference type="Gene3D" id="3.40.50.300">
    <property type="entry name" value="P-loop containing nucleotide triphosphate hydrolases"/>
    <property type="match status" value="1"/>
</dbReference>
<reference evidence="5 6" key="1">
    <citation type="journal article" date="2015" name="Genome Announc.">
        <title>Expanding the biotechnology potential of lactobacilli through comparative genomics of 213 strains and associated genera.</title>
        <authorList>
            <person name="Sun Z."/>
            <person name="Harris H.M."/>
            <person name="McCann A."/>
            <person name="Guo C."/>
            <person name="Argimon S."/>
            <person name="Zhang W."/>
            <person name="Yang X."/>
            <person name="Jeffery I.B."/>
            <person name="Cooney J.C."/>
            <person name="Kagawa T.F."/>
            <person name="Liu W."/>
            <person name="Song Y."/>
            <person name="Salvetti E."/>
            <person name="Wrobel A."/>
            <person name="Rasinkangas P."/>
            <person name="Parkhill J."/>
            <person name="Rea M.C."/>
            <person name="O'Sullivan O."/>
            <person name="Ritari J."/>
            <person name="Douillard F.P."/>
            <person name="Paul Ross R."/>
            <person name="Yang R."/>
            <person name="Briner A.E."/>
            <person name="Felis G.E."/>
            <person name="de Vos W.M."/>
            <person name="Barrangou R."/>
            <person name="Klaenhammer T.R."/>
            <person name="Caufield P.W."/>
            <person name="Cui Y."/>
            <person name="Zhang H."/>
            <person name="O'Toole P.W."/>
        </authorList>
    </citation>
    <scope>NUCLEOTIDE SEQUENCE [LARGE SCALE GENOMIC DNA]</scope>
    <source>
        <strain evidence="5 6">DSM 20001</strain>
    </source>
</reference>
<keyword evidence="2" id="KW-0547">Nucleotide-binding</keyword>
<dbReference type="PATRIC" id="fig|913848.6.peg.1170"/>
<evidence type="ECO:0000313" key="6">
    <source>
        <dbReference type="Proteomes" id="UP000051181"/>
    </source>
</evidence>
<dbReference type="PANTHER" id="PTHR42734">
    <property type="entry name" value="METAL TRANSPORT SYSTEM ATP-BINDING PROTEIN TM_0124-RELATED"/>
    <property type="match status" value="1"/>
</dbReference>
<dbReference type="SUPFAM" id="SSF52540">
    <property type="entry name" value="P-loop containing nucleoside triphosphate hydrolases"/>
    <property type="match status" value="1"/>
</dbReference>
<protein>
    <submittedName>
        <fullName evidence="5">Zinc iron ABC transporter, ATP-binding protein</fullName>
    </submittedName>
</protein>
<dbReference type="RefSeq" id="WP_010011382.1">
    <property type="nucleotide sequence ID" value="NZ_AZCN01000003.1"/>
</dbReference>
<evidence type="ECO:0000313" key="5">
    <source>
        <dbReference type="EMBL" id="KRK19096.1"/>
    </source>
</evidence>
<keyword evidence="1" id="KW-0813">Transport</keyword>
<dbReference type="InterPro" id="IPR003593">
    <property type="entry name" value="AAA+_ATPase"/>
</dbReference>
<dbReference type="Pfam" id="PF00005">
    <property type="entry name" value="ABC_tran"/>
    <property type="match status" value="1"/>
</dbReference>
<dbReference type="Proteomes" id="UP000051181">
    <property type="component" value="Unassembled WGS sequence"/>
</dbReference>
<dbReference type="PROSITE" id="PS50893">
    <property type="entry name" value="ABC_TRANSPORTER_2"/>
    <property type="match status" value="1"/>
</dbReference>
<accession>A0A0R1FBL8</accession>
<dbReference type="GO" id="GO:0016887">
    <property type="term" value="F:ATP hydrolysis activity"/>
    <property type="evidence" value="ECO:0007669"/>
    <property type="project" value="InterPro"/>
</dbReference>
<dbReference type="AlphaFoldDB" id="A0A0R1FBL8"/>
<dbReference type="eggNOG" id="COG1121">
    <property type="taxonomic scope" value="Bacteria"/>
</dbReference>
<sequence>MTQSPLLAVEHLAVNFPDHQVFQDLNFTLQRGRFLSIVGENGAGKTTLIRTLLQQLKPSSGAIRFFPERKAIRIGYVPQFRNLDEEYPLSIRDFVSLNLSGIHLPWLSHKERQAVDTAIRSTNLTAIAKRPLGMASGGEKQRAYLAQALVEQPNLLILDESTASLDNMMKYELLDLVKKFNREQNLTVIFVTHDLPLAKQYADDYLLLRRKGYEYGPIAELPEDALISTERGGDLTNA</sequence>
<dbReference type="InterPro" id="IPR050153">
    <property type="entry name" value="Metal_Ion_Import_ABC"/>
</dbReference>
<feature type="domain" description="ABC transporter" evidence="4">
    <location>
        <begin position="7"/>
        <end position="235"/>
    </location>
</feature>
<dbReference type="EMBL" id="AZCN01000003">
    <property type="protein sequence ID" value="KRK19096.1"/>
    <property type="molecule type" value="Genomic_DNA"/>
</dbReference>
<evidence type="ECO:0000259" key="4">
    <source>
        <dbReference type="PROSITE" id="PS50893"/>
    </source>
</evidence>
<dbReference type="InterPro" id="IPR027417">
    <property type="entry name" value="P-loop_NTPase"/>
</dbReference>
<dbReference type="CDD" id="cd03235">
    <property type="entry name" value="ABC_Metallic_Cations"/>
    <property type="match status" value="1"/>
</dbReference>